<evidence type="ECO:0000256" key="1">
    <source>
        <dbReference type="SAM" id="MobiDB-lite"/>
    </source>
</evidence>
<name>E0W3V4_PEDHC</name>
<keyword evidence="5" id="KW-1185">Reference proteome</keyword>
<evidence type="ECO:0000256" key="2">
    <source>
        <dbReference type="SAM" id="Phobius"/>
    </source>
</evidence>
<accession>E0W3V4</accession>
<evidence type="ECO:0000313" key="3">
    <source>
        <dbReference type="EMBL" id="EEB20310.1"/>
    </source>
</evidence>
<dbReference type="InParanoid" id="E0W3V4"/>
<dbReference type="OrthoDB" id="6604460at2759"/>
<reference evidence="4" key="3">
    <citation type="submission" date="2021-02" db="UniProtKB">
        <authorList>
            <consortium name="EnsemblMetazoa"/>
        </authorList>
    </citation>
    <scope>IDENTIFICATION</scope>
    <source>
        <strain evidence="4">USDA</strain>
    </source>
</reference>
<dbReference type="RefSeq" id="XP_002433048.1">
    <property type="nucleotide sequence ID" value="XM_002433003.1"/>
</dbReference>
<gene>
    <name evidence="4" type="primary">8239705</name>
    <name evidence="3" type="ORF">Phum_PHUM611510</name>
</gene>
<dbReference type="VEuPathDB" id="VectorBase:PHUM611510"/>
<proteinExistence type="predicted"/>
<dbReference type="HOGENOM" id="CLU_629004_0_0_1"/>
<sequence>MATGNLTSSIRTILKCFLVTITLASSTGYPFFTGKQYYRTVPIRRSYVSIPINRYRNEYQLPEYEDPPYLPVNQYNYEYNNALDKYPFVQYIGYYPDRNYYNDKMYRKNSESYEYFDDRNTQESDDDDDIITDDNYRQEKPENYPYGQETWYEEELPTKYDDRNAEANAAFLQNLILAQMYQDAKNRYTYGYGENSDDYDHQQWFYGVPTTEVDEKEKVKQYFKNKEDEEVKELESLARKKGKSKKLKGKELPSYNSKSNNKQKNIEIIEKPTKSKSKMTDDEYFDLQKQIIVNNRKNNFLLNGDDNFKINKKQNYDYSTGDVMNNNNNFWDSYKQTNNNKKIKNLSNSNSNNKNSIRNEKNLESETTTSSTTILPSSSSATMNPSFIGQKEVVLPRPSNPVRRRRPFGKFLIFDWLISNPIGKFLIFDWPMVMTI</sequence>
<dbReference type="STRING" id="121224.E0W3V4"/>
<dbReference type="OMA" id="GQEAMAS"/>
<dbReference type="GeneID" id="8239705"/>
<dbReference type="CTD" id="8239705"/>
<feature type="transmembrane region" description="Helical" evidence="2">
    <location>
        <begin position="12"/>
        <end position="32"/>
    </location>
</feature>
<organism>
    <name type="scientific">Pediculus humanus subsp. corporis</name>
    <name type="common">Body louse</name>
    <dbReference type="NCBI Taxonomy" id="121224"/>
    <lineage>
        <taxon>Eukaryota</taxon>
        <taxon>Metazoa</taxon>
        <taxon>Ecdysozoa</taxon>
        <taxon>Arthropoda</taxon>
        <taxon>Hexapoda</taxon>
        <taxon>Insecta</taxon>
        <taxon>Pterygota</taxon>
        <taxon>Neoptera</taxon>
        <taxon>Paraneoptera</taxon>
        <taxon>Psocodea</taxon>
        <taxon>Troctomorpha</taxon>
        <taxon>Phthiraptera</taxon>
        <taxon>Anoplura</taxon>
        <taxon>Pediculidae</taxon>
        <taxon>Pediculus</taxon>
    </lineage>
</organism>
<dbReference type="KEGG" id="phu:Phum_PHUM611510"/>
<dbReference type="EMBL" id="AAZO01007471">
    <property type="status" value="NOT_ANNOTATED_CDS"/>
    <property type="molecule type" value="Genomic_DNA"/>
</dbReference>
<dbReference type="AlphaFoldDB" id="E0W3V4"/>
<evidence type="ECO:0000313" key="5">
    <source>
        <dbReference type="Proteomes" id="UP000009046"/>
    </source>
</evidence>
<reference evidence="3" key="2">
    <citation type="submission" date="2007-04" db="EMBL/GenBank/DDBJ databases">
        <title>The genome of the human body louse.</title>
        <authorList>
            <consortium name="The Human Body Louse Genome Consortium"/>
            <person name="Kirkness E."/>
            <person name="Walenz B."/>
            <person name="Hass B."/>
            <person name="Bruggner R."/>
            <person name="Strausberg R."/>
        </authorList>
    </citation>
    <scope>NUCLEOTIDE SEQUENCE</scope>
    <source>
        <strain evidence="3">USDA</strain>
    </source>
</reference>
<protein>
    <submittedName>
        <fullName evidence="3 4">Uncharacterized protein</fullName>
    </submittedName>
</protein>
<feature type="compositionally biased region" description="Low complexity" evidence="1">
    <location>
        <begin position="365"/>
        <end position="382"/>
    </location>
</feature>
<feature type="region of interest" description="Disordered" evidence="1">
    <location>
        <begin position="117"/>
        <end position="143"/>
    </location>
</feature>
<feature type="compositionally biased region" description="Acidic residues" evidence="1">
    <location>
        <begin position="123"/>
        <end position="132"/>
    </location>
</feature>
<dbReference type="EMBL" id="DS235883">
    <property type="protein sequence ID" value="EEB20310.1"/>
    <property type="molecule type" value="Genomic_DNA"/>
</dbReference>
<dbReference type="eggNOG" id="ENOG502SAA1">
    <property type="taxonomic scope" value="Eukaryota"/>
</dbReference>
<keyword evidence="2" id="KW-0472">Membrane</keyword>
<feature type="region of interest" description="Disordered" evidence="1">
    <location>
        <begin position="242"/>
        <end position="264"/>
    </location>
</feature>
<keyword evidence="2" id="KW-0812">Transmembrane</keyword>
<feature type="compositionally biased region" description="Low complexity" evidence="1">
    <location>
        <begin position="345"/>
        <end position="356"/>
    </location>
</feature>
<dbReference type="Proteomes" id="UP000009046">
    <property type="component" value="Unassembled WGS sequence"/>
</dbReference>
<feature type="region of interest" description="Disordered" evidence="1">
    <location>
        <begin position="343"/>
        <end position="384"/>
    </location>
</feature>
<keyword evidence="2" id="KW-1133">Transmembrane helix</keyword>
<evidence type="ECO:0000313" key="4">
    <source>
        <dbReference type="EnsemblMetazoa" id="PHUM611510-PA"/>
    </source>
</evidence>
<reference evidence="3" key="1">
    <citation type="submission" date="2007-04" db="EMBL/GenBank/DDBJ databases">
        <title>Annotation of Pediculus humanus corporis strain USDA.</title>
        <authorList>
            <person name="Kirkness E."/>
            <person name="Hannick L."/>
            <person name="Hass B."/>
            <person name="Bruggner R."/>
            <person name="Lawson D."/>
            <person name="Bidwell S."/>
            <person name="Joardar V."/>
            <person name="Caler E."/>
            <person name="Walenz B."/>
            <person name="Inman J."/>
            <person name="Schobel S."/>
            <person name="Galinsky K."/>
            <person name="Amedeo P."/>
            <person name="Strausberg R."/>
        </authorList>
    </citation>
    <scope>NUCLEOTIDE SEQUENCE</scope>
    <source>
        <strain evidence="3">USDA</strain>
    </source>
</reference>
<dbReference type="EnsemblMetazoa" id="PHUM611510-RA">
    <property type="protein sequence ID" value="PHUM611510-PA"/>
    <property type="gene ID" value="PHUM611510"/>
</dbReference>